<comment type="caution">
    <text evidence="3">The sequence shown here is derived from an EMBL/GenBank/DDBJ whole genome shotgun (WGS) entry which is preliminary data.</text>
</comment>
<dbReference type="RefSeq" id="WP_344897363.1">
    <property type="nucleotide sequence ID" value="NZ_BAAAZP010000241.1"/>
</dbReference>
<organism evidence="3 4">
    <name type="scientific">Nonomuraea antimicrobica</name>
    <dbReference type="NCBI Taxonomy" id="561173"/>
    <lineage>
        <taxon>Bacteria</taxon>
        <taxon>Bacillati</taxon>
        <taxon>Actinomycetota</taxon>
        <taxon>Actinomycetes</taxon>
        <taxon>Streptosporangiales</taxon>
        <taxon>Streptosporangiaceae</taxon>
        <taxon>Nonomuraea</taxon>
    </lineage>
</organism>
<feature type="coiled-coil region" evidence="1">
    <location>
        <begin position="139"/>
        <end position="187"/>
    </location>
</feature>
<gene>
    <name evidence="3" type="ORF">GCM10022224_102970</name>
</gene>
<proteinExistence type="predicted"/>
<feature type="coiled-coil region" evidence="1">
    <location>
        <begin position="33"/>
        <end position="81"/>
    </location>
</feature>
<protein>
    <submittedName>
        <fullName evidence="3">Uncharacterized protein</fullName>
    </submittedName>
</protein>
<evidence type="ECO:0000313" key="4">
    <source>
        <dbReference type="Proteomes" id="UP001500902"/>
    </source>
</evidence>
<name>A0ABP7ELK3_9ACTN</name>
<dbReference type="Proteomes" id="UP001500902">
    <property type="component" value="Unassembled WGS sequence"/>
</dbReference>
<accession>A0ABP7ELK3</accession>
<keyword evidence="4" id="KW-1185">Reference proteome</keyword>
<dbReference type="EMBL" id="BAAAZP010000241">
    <property type="protein sequence ID" value="GAA3720375.1"/>
    <property type="molecule type" value="Genomic_DNA"/>
</dbReference>
<sequence length="357" mass="39084">MVIRKGGEEPQRPAGKGATDNSLFRLREALQTLALAEEDRTRALGTLAAAEKQHKRAARFLATAEEDREQAALALTLAKKDRIRAVRVLAEEADQAYARVGSLDARENSAVARAEGGLAEADGRSASAEDDLAHADARYRDAIEELGRTDAQRVRAEEELTHADARRAQAERKLRLTEQQHNLTEQQYKRVMAEAGVARAAATTTAIESYIAGSLGSQRLNQAEAGGPPELPFGPPADLPGYVLKPDPLSARTPAEFVELLKQYRIWAGEPSYREIVRRARKAFGASTLCEALKSSHLPPEKLVRAFVWACSGSEEDLQAWTTAWRRLRMKHQRPQNETLAAISALPISEEAPGLVG</sequence>
<evidence type="ECO:0000313" key="3">
    <source>
        <dbReference type="EMBL" id="GAA3720375.1"/>
    </source>
</evidence>
<feature type="region of interest" description="Disordered" evidence="2">
    <location>
        <begin position="1"/>
        <end position="21"/>
    </location>
</feature>
<evidence type="ECO:0000256" key="1">
    <source>
        <dbReference type="SAM" id="Coils"/>
    </source>
</evidence>
<keyword evidence="1" id="KW-0175">Coiled coil</keyword>
<feature type="compositionally biased region" description="Basic and acidic residues" evidence="2">
    <location>
        <begin position="1"/>
        <end position="11"/>
    </location>
</feature>
<evidence type="ECO:0000256" key="2">
    <source>
        <dbReference type="SAM" id="MobiDB-lite"/>
    </source>
</evidence>
<reference evidence="4" key="1">
    <citation type="journal article" date="2019" name="Int. J. Syst. Evol. Microbiol.">
        <title>The Global Catalogue of Microorganisms (GCM) 10K type strain sequencing project: providing services to taxonomists for standard genome sequencing and annotation.</title>
        <authorList>
            <consortium name="The Broad Institute Genomics Platform"/>
            <consortium name="The Broad Institute Genome Sequencing Center for Infectious Disease"/>
            <person name="Wu L."/>
            <person name="Ma J."/>
        </authorList>
    </citation>
    <scope>NUCLEOTIDE SEQUENCE [LARGE SCALE GENOMIC DNA]</scope>
    <source>
        <strain evidence="4">JCM 16904</strain>
    </source>
</reference>